<protein>
    <recommendedName>
        <fullName evidence="3">DUF3025 domain-containing protein</fullName>
    </recommendedName>
</protein>
<dbReference type="AlphaFoldDB" id="A0A091AWI6"/>
<name>A0A091AWI6_9GAMM</name>
<gene>
    <name evidence="1" type="ORF">N789_10245</name>
</gene>
<evidence type="ECO:0000313" key="1">
    <source>
        <dbReference type="EMBL" id="KFN43647.1"/>
    </source>
</evidence>
<comment type="caution">
    <text evidence="1">The sequence shown here is derived from an EMBL/GenBank/DDBJ whole genome shotgun (WGS) entry which is preliminary data.</text>
</comment>
<evidence type="ECO:0008006" key="3">
    <source>
        <dbReference type="Google" id="ProtNLM"/>
    </source>
</evidence>
<dbReference type="Pfam" id="PF11227">
    <property type="entry name" value="DUF3025"/>
    <property type="match status" value="1"/>
</dbReference>
<dbReference type="OrthoDB" id="5292474at2"/>
<dbReference type="eggNOG" id="ENOG502ZBX5">
    <property type="taxonomic scope" value="Bacteria"/>
</dbReference>
<accession>A0A091AWI6</accession>
<dbReference type="PATRIC" id="fig|1121015.4.peg.1535"/>
<evidence type="ECO:0000313" key="2">
    <source>
        <dbReference type="Proteomes" id="UP000029385"/>
    </source>
</evidence>
<reference evidence="1 2" key="1">
    <citation type="submission" date="2013-09" db="EMBL/GenBank/DDBJ databases">
        <title>Genome sequencing of Arenimonas oryziterrae.</title>
        <authorList>
            <person name="Chen F."/>
            <person name="Wang G."/>
        </authorList>
    </citation>
    <scope>NUCLEOTIDE SEQUENCE [LARGE SCALE GENOMIC DNA]</scope>
    <source>
        <strain evidence="1 2">YC6267</strain>
    </source>
</reference>
<dbReference type="Proteomes" id="UP000029385">
    <property type="component" value="Unassembled WGS sequence"/>
</dbReference>
<organism evidence="1 2">
    <name type="scientific">Arenimonas oryziterrae DSM 21050 = YC6267</name>
    <dbReference type="NCBI Taxonomy" id="1121015"/>
    <lineage>
        <taxon>Bacteria</taxon>
        <taxon>Pseudomonadati</taxon>
        <taxon>Pseudomonadota</taxon>
        <taxon>Gammaproteobacteria</taxon>
        <taxon>Lysobacterales</taxon>
        <taxon>Lysobacteraceae</taxon>
        <taxon>Arenimonas</taxon>
    </lineage>
</organism>
<keyword evidence="2" id="KW-1185">Reference proteome</keyword>
<dbReference type="RefSeq" id="WP_022968511.1">
    <property type="nucleotide sequence ID" value="NZ_ATVD01000001.1"/>
</dbReference>
<dbReference type="STRING" id="1121015.GCA_000420545_00861"/>
<proteinExistence type="predicted"/>
<dbReference type="InterPro" id="IPR021390">
    <property type="entry name" value="DUF3025"/>
</dbReference>
<sequence>MRFLAPERGTLRADTFSQPVFDEHRAARELLAQDAWPTIAALDAQVQPLTHRVTGRALRLVEQTLDDAPLPYEQRIHEHGEIPTRAENWHDLFNALAWRNYPAIKSALNVRQVADIARVGTQQRTRAQDALTQFDEGGAVLLLRDRRLLPLWDAHDWEGLFLRERAAWHDGRLVLAVIGHALPEHALHPQMLLVAKTLVLFDDDGAAGDVRAAIDARIAEAILASACLLDPQELRPLPLSGIPGWHREIQDEAFYRTQPCFRPLRAGRRYPEPLSWHTTV</sequence>
<dbReference type="EMBL" id="AVCI01000005">
    <property type="protein sequence ID" value="KFN43647.1"/>
    <property type="molecule type" value="Genomic_DNA"/>
</dbReference>